<protein>
    <submittedName>
        <fullName evidence="2">Zinc finger BED domain-containing protein RICESLEEPER 2-like</fullName>
    </submittedName>
</protein>
<dbReference type="Proteomes" id="UP000790787">
    <property type="component" value="Chromosome 23"/>
</dbReference>
<proteinExistence type="predicted"/>
<name>A0AC58TXA9_TOBAC</name>
<evidence type="ECO:0000313" key="2">
    <source>
        <dbReference type="RefSeq" id="XP_075101851.1"/>
    </source>
</evidence>
<sequence>MLSRAVKFESAFSHHASREIGLRHYLQDSYIEDGIPMSELLSSDWKNIKRINRFLEIFYLRTLKISGSRYVTSNIHFLKICVVASYLKQLIENKDIVLSEIAINMKEKFDKYWGDPGKINKIIFISCILDPRYKLELVGYALVKMFGDSRGATIQAEVKKYMNSLFNEYVRSNSKGVALASSSTCYSLDTSTSELSGSQWKMNSARFSVLAETARDILAIPISSVASECALSTGQHLLDSFRSSLTPKLVQALVQTAFVLVQLVLSLFQYELSVLLQLEG</sequence>
<reference evidence="2" key="2">
    <citation type="submission" date="2025-08" db="UniProtKB">
        <authorList>
            <consortium name="RefSeq"/>
        </authorList>
    </citation>
    <scope>IDENTIFICATION</scope>
    <source>
        <tissue evidence="2">Leaf</tissue>
    </source>
</reference>
<dbReference type="RefSeq" id="XP_075101851.1">
    <property type="nucleotide sequence ID" value="XM_075245750.1"/>
</dbReference>
<organism evidence="1 2">
    <name type="scientific">Nicotiana tabacum</name>
    <name type="common">Common tobacco</name>
    <dbReference type="NCBI Taxonomy" id="4097"/>
    <lineage>
        <taxon>Eukaryota</taxon>
        <taxon>Viridiplantae</taxon>
        <taxon>Streptophyta</taxon>
        <taxon>Embryophyta</taxon>
        <taxon>Tracheophyta</taxon>
        <taxon>Spermatophyta</taxon>
        <taxon>Magnoliopsida</taxon>
        <taxon>eudicotyledons</taxon>
        <taxon>Gunneridae</taxon>
        <taxon>Pentapetalae</taxon>
        <taxon>asterids</taxon>
        <taxon>lamiids</taxon>
        <taxon>Solanales</taxon>
        <taxon>Solanaceae</taxon>
        <taxon>Nicotianoideae</taxon>
        <taxon>Nicotianeae</taxon>
        <taxon>Nicotiana</taxon>
    </lineage>
</organism>
<gene>
    <name evidence="2" type="primary">LOC142177278</name>
</gene>
<keyword evidence="1" id="KW-1185">Reference proteome</keyword>
<accession>A0AC58TXA9</accession>
<evidence type="ECO:0000313" key="1">
    <source>
        <dbReference type="Proteomes" id="UP000790787"/>
    </source>
</evidence>
<reference evidence="1" key="1">
    <citation type="journal article" date="2014" name="Nat. Commun.">
        <title>The tobacco genome sequence and its comparison with those of tomato and potato.</title>
        <authorList>
            <person name="Sierro N."/>
            <person name="Battey J.N."/>
            <person name="Ouadi S."/>
            <person name="Bakaher N."/>
            <person name="Bovet L."/>
            <person name="Willig A."/>
            <person name="Goepfert S."/>
            <person name="Peitsch M.C."/>
            <person name="Ivanov N.V."/>
        </authorList>
    </citation>
    <scope>NUCLEOTIDE SEQUENCE [LARGE SCALE GENOMIC DNA]</scope>
</reference>